<keyword evidence="1" id="KW-0863">Zinc-finger</keyword>
<evidence type="ECO:0000256" key="1">
    <source>
        <dbReference type="PROSITE-ProRule" id="PRU00325"/>
    </source>
</evidence>
<geneLocation type="plasmid" evidence="3 4">
    <name>pTA69</name>
</geneLocation>
<reference evidence="4" key="1">
    <citation type="journal article" date="2015" name="PLoS ONE">
        <title>Complete Genome Sequence of Thermus aquaticus Y51MC23.</title>
        <authorList>
            <person name="Brumm P.J."/>
            <person name="Monsma S."/>
            <person name="Keough B."/>
            <person name="Jasinovica S."/>
            <person name="Ferguson E."/>
            <person name="Schoenfeld T."/>
            <person name="Lodes M."/>
            <person name="Mead D.A."/>
        </authorList>
    </citation>
    <scope>NUCLEOTIDE SEQUENCE [LARGE SCALE GENOMIC DNA]</scope>
    <source>
        <strain evidence="4">BAA-2747 / Y51MC23</strain>
    </source>
</reference>
<sequence>MRLKERMMGFLPRLEKAQALLEGGKVHPVLGKDGLFVVESQEGKGHYLVDLEGETCTCPAFAQGKTRPCKHLIAAVLHEYEREKALRERERAAQAARAVA</sequence>
<evidence type="ECO:0000313" key="3">
    <source>
        <dbReference type="EMBL" id="ALJ92295.1"/>
    </source>
</evidence>
<dbReference type="Proteomes" id="UP000058660">
    <property type="component" value="Plasmid pTA69"/>
</dbReference>
<dbReference type="InterPro" id="IPR007527">
    <property type="entry name" value="Znf_SWIM"/>
</dbReference>
<feature type="domain" description="SWIM-type" evidence="2">
    <location>
        <begin position="47"/>
        <end position="80"/>
    </location>
</feature>
<keyword evidence="3" id="KW-0614">Plasmid</keyword>
<keyword evidence="1" id="KW-0479">Metal-binding</keyword>
<evidence type="ECO:0000259" key="2">
    <source>
        <dbReference type="PROSITE" id="PS50966"/>
    </source>
</evidence>
<keyword evidence="4" id="KW-1185">Reference proteome</keyword>
<dbReference type="Pfam" id="PF04434">
    <property type="entry name" value="SWIM"/>
    <property type="match status" value="1"/>
</dbReference>
<gene>
    <name evidence="3" type="ORF">TO73_2766</name>
</gene>
<accession>A0ABM5VQ16</accession>
<evidence type="ECO:0000313" key="4">
    <source>
        <dbReference type="Proteomes" id="UP000058660"/>
    </source>
</evidence>
<protein>
    <recommendedName>
        <fullName evidence="2">SWIM-type domain-containing protein</fullName>
    </recommendedName>
</protein>
<dbReference type="EMBL" id="CP010825">
    <property type="protein sequence ID" value="ALJ92295.1"/>
    <property type="molecule type" value="Genomic_DNA"/>
</dbReference>
<organism evidence="3 4">
    <name type="scientific">Thermus aquaticus (strain ATCC BAA-2747 / Y51MC23)</name>
    <dbReference type="NCBI Taxonomy" id="498848"/>
    <lineage>
        <taxon>Bacteria</taxon>
        <taxon>Thermotogati</taxon>
        <taxon>Deinococcota</taxon>
        <taxon>Deinococci</taxon>
        <taxon>Thermales</taxon>
        <taxon>Thermaceae</taxon>
        <taxon>Thermus</taxon>
    </lineage>
</organism>
<dbReference type="PROSITE" id="PS50966">
    <property type="entry name" value="ZF_SWIM"/>
    <property type="match status" value="1"/>
</dbReference>
<name>A0ABM5VQ16_THEA5</name>
<proteinExistence type="predicted"/>
<keyword evidence="1" id="KW-0862">Zinc</keyword>
<dbReference type="RefSeq" id="WP_003049327.1">
    <property type="nucleotide sequence ID" value="NZ_CP010825.1"/>
</dbReference>